<comment type="similarity">
    <text evidence="2">Belongs to the class-III pyridine nucleotide-disulfide oxidoreductase family.</text>
</comment>
<dbReference type="SUPFAM" id="SSF55424">
    <property type="entry name" value="FAD/NAD-linked reductases, dimerisation (C-terminal) domain"/>
    <property type="match status" value="1"/>
</dbReference>
<name>A0A923E3E7_9ACTO</name>
<dbReference type="Pfam" id="PF02852">
    <property type="entry name" value="Pyr_redox_dim"/>
    <property type="match status" value="1"/>
</dbReference>
<keyword evidence="9" id="KW-1185">Reference proteome</keyword>
<gene>
    <name evidence="8" type="ORF">HD592_000662</name>
</gene>
<dbReference type="PROSITE" id="PS50206">
    <property type="entry name" value="RHODANESE_3"/>
    <property type="match status" value="1"/>
</dbReference>
<dbReference type="Proteomes" id="UP000617426">
    <property type="component" value="Unassembled WGS sequence"/>
</dbReference>
<evidence type="ECO:0000313" key="9">
    <source>
        <dbReference type="Proteomes" id="UP000617426"/>
    </source>
</evidence>
<evidence type="ECO:0000256" key="4">
    <source>
        <dbReference type="ARBA" id="ARBA00022827"/>
    </source>
</evidence>
<dbReference type="SMART" id="SM00450">
    <property type="entry name" value="RHOD"/>
    <property type="match status" value="1"/>
</dbReference>
<dbReference type="InterPro" id="IPR036873">
    <property type="entry name" value="Rhodanese-like_dom_sf"/>
</dbReference>
<sequence length="566" mass="59574">MNTIVVIGGVAAGMSCAARLRRLDEKARIIVLEKGDDISIASCGLPYFVSGEIEQERSLRVQTPASIGASLNLDIRVGHEALSIDRERRTVRVRSSAGEEELSYDALLLAPGARGVELPIPGIGLPQVRTLRSIPDAVEVAGIAKNGGRAVVIGAGFIGLEAAEALALAGMEVALVEGTDHVLPPVEEELSALVLDELEGLGLRVIESARVTGIEEVGQGARVLIEGLEPLEADLVLVAVGTRPRSELAEAAGLELQRGAIVVDEHGRTCDPRIWAAGDAVLSRSATTGALRPIPLAGPASRAGRRIADDIVSVIGAEGAASPRDAGTKAIAAPLGTAIVRVGRLQVAMTGANSRELSQAGVPFRTIHAHHNQHVAYFPGAQMMALIVHVGEDGAILGAQGVGRDGVDRRIDVLATAIRAGLKAEDLVDIDLAYSPPFGAPKDPVNMVGMVAENLNSGLLELCYPWQLEEMRRTHLVLDVRRPDEIERGPRVPGALGIAHTELRDRLDEVREAAGGRPVLVHCAAGVRSYLAHRVLAEAGFVSTSLSGGMNTLKAWAKRHPGTLEY</sequence>
<keyword evidence="6" id="KW-0676">Redox-active center</keyword>
<dbReference type="AlphaFoldDB" id="A0A923E3E7"/>
<keyword evidence="4" id="KW-0274">FAD</keyword>
<accession>A0A923E3E7</accession>
<dbReference type="PRINTS" id="PR00411">
    <property type="entry name" value="PNDRDTASEI"/>
</dbReference>
<dbReference type="Gene3D" id="3.50.50.60">
    <property type="entry name" value="FAD/NAD(P)-binding domain"/>
    <property type="match status" value="3"/>
</dbReference>
<dbReference type="InterPro" id="IPR023753">
    <property type="entry name" value="FAD/NAD-binding_dom"/>
</dbReference>
<dbReference type="Pfam" id="PF00581">
    <property type="entry name" value="Rhodanese"/>
    <property type="match status" value="1"/>
</dbReference>
<dbReference type="InterPro" id="IPR001763">
    <property type="entry name" value="Rhodanese-like_dom"/>
</dbReference>
<organism evidence="8 9">
    <name type="scientific">Schaalia hyovaginalis</name>
    <dbReference type="NCBI Taxonomy" id="29316"/>
    <lineage>
        <taxon>Bacteria</taxon>
        <taxon>Bacillati</taxon>
        <taxon>Actinomycetota</taxon>
        <taxon>Actinomycetes</taxon>
        <taxon>Actinomycetales</taxon>
        <taxon>Actinomycetaceae</taxon>
        <taxon>Schaalia</taxon>
    </lineage>
</organism>
<evidence type="ECO:0000256" key="6">
    <source>
        <dbReference type="ARBA" id="ARBA00023284"/>
    </source>
</evidence>
<evidence type="ECO:0000259" key="7">
    <source>
        <dbReference type="PROSITE" id="PS50206"/>
    </source>
</evidence>
<keyword evidence="3" id="KW-0285">Flavoprotein</keyword>
<dbReference type="GO" id="GO:0016491">
    <property type="term" value="F:oxidoreductase activity"/>
    <property type="evidence" value="ECO:0007669"/>
    <property type="project" value="UniProtKB-KW"/>
</dbReference>
<protein>
    <submittedName>
        <fullName evidence="8">NADPH-dependent 2,4-dienoyl-CoA reductase/sulfur reductase-like enzyme/rhodanese-related sulfurtransferase</fullName>
    </submittedName>
</protein>
<reference evidence="8" key="1">
    <citation type="submission" date="2020-08" db="EMBL/GenBank/DDBJ databases">
        <title>Sequencing the genomes of 1000 actinobacteria strains.</title>
        <authorList>
            <person name="Klenk H.-P."/>
        </authorList>
    </citation>
    <scope>NUCLEOTIDE SEQUENCE</scope>
    <source>
        <strain evidence="8">DSM 10695</strain>
    </source>
</reference>
<feature type="domain" description="Rhodanese" evidence="7">
    <location>
        <begin position="471"/>
        <end position="565"/>
    </location>
</feature>
<dbReference type="InterPro" id="IPR016156">
    <property type="entry name" value="FAD/NAD-linked_Rdtase_dimer_sf"/>
</dbReference>
<dbReference type="InterPro" id="IPR050260">
    <property type="entry name" value="FAD-bd_OxRdtase"/>
</dbReference>
<dbReference type="PANTHER" id="PTHR43429:SF1">
    <property type="entry name" value="NAD(P)H SULFUR OXIDOREDUCTASE (COA-DEPENDENT)"/>
    <property type="match status" value="1"/>
</dbReference>
<comment type="caution">
    <text evidence="8">The sequence shown here is derived from an EMBL/GenBank/DDBJ whole genome shotgun (WGS) entry which is preliminary data.</text>
</comment>
<dbReference type="EMBL" id="JACHMK010000001">
    <property type="protein sequence ID" value="MBB6334097.1"/>
    <property type="molecule type" value="Genomic_DNA"/>
</dbReference>
<dbReference type="Gene3D" id="3.40.250.10">
    <property type="entry name" value="Rhodanese-like domain"/>
    <property type="match status" value="1"/>
</dbReference>
<dbReference type="RefSeq" id="WP_184451861.1">
    <property type="nucleotide sequence ID" value="NZ_JACHMK010000001.1"/>
</dbReference>
<dbReference type="InterPro" id="IPR036188">
    <property type="entry name" value="FAD/NAD-bd_sf"/>
</dbReference>
<keyword evidence="5" id="KW-0560">Oxidoreductase</keyword>
<evidence type="ECO:0000256" key="5">
    <source>
        <dbReference type="ARBA" id="ARBA00023002"/>
    </source>
</evidence>
<dbReference type="Pfam" id="PF07992">
    <property type="entry name" value="Pyr_redox_2"/>
    <property type="match status" value="1"/>
</dbReference>
<proteinExistence type="inferred from homology"/>
<evidence type="ECO:0000256" key="2">
    <source>
        <dbReference type="ARBA" id="ARBA00009130"/>
    </source>
</evidence>
<dbReference type="PANTHER" id="PTHR43429">
    <property type="entry name" value="PYRIDINE NUCLEOTIDE-DISULFIDE OXIDOREDUCTASE DOMAIN-CONTAINING"/>
    <property type="match status" value="1"/>
</dbReference>
<dbReference type="SUPFAM" id="SSF51905">
    <property type="entry name" value="FAD/NAD(P)-binding domain"/>
    <property type="match status" value="1"/>
</dbReference>
<evidence type="ECO:0000313" key="8">
    <source>
        <dbReference type="EMBL" id="MBB6334097.1"/>
    </source>
</evidence>
<dbReference type="InterPro" id="IPR004099">
    <property type="entry name" value="Pyr_nucl-diS_OxRdtase_dimer"/>
</dbReference>
<comment type="cofactor">
    <cofactor evidence="1">
        <name>FAD</name>
        <dbReference type="ChEBI" id="CHEBI:57692"/>
    </cofactor>
</comment>
<dbReference type="PRINTS" id="PR00368">
    <property type="entry name" value="FADPNR"/>
</dbReference>
<evidence type="ECO:0000256" key="1">
    <source>
        <dbReference type="ARBA" id="ARBA00001974"/>
    </source>
</evidence>
<evidence type="ECO:0000256" key="3">
    <source>
        <dbReference type="ARBA" id="ARBA00022630"/>
    </source>
</evidence>
<dbReference type="SUPFAM" id="SSF52821">
    <property type="entry name" value="Rhodanese/Cell cycle control phosphatase"/>
    <property type="match status" value="1"/>
</dbReference>